<dbReference type="NCBIfam" id="TIGR01327">
    <property type="entry name" value="PGDH"/>
    <property type="match status" value="1"/>
</dbReference>
<dbReference type="InterPro" id="IPR029752">
    <property type="entry name" value="D-isomer_DH_CS1"/>
</dbReference>
<accession>A0ABW4YRB7</accession>
<feature type="domain" description="ACT" evidence="12">
    <location>
        <begin position="457"/>
        <end position="529"/>
    </location>
</feature>
<proteinExistence type="inferred from homology"/>
<evidence type="ECO:0000256" key="2">
    <source>
        <dbReference type="ARBA" id="ARBA00005216"/>
    </source>
</evidence>
<evidence type="ECO:0000256" key="1">
    <source>
        <dbReference type="ARBA" id="ARBA00003800"/>
    </source>
</evidence>
<dbReference type="SUPFAM" id="SSF52283">
    <property type="entry name" value="Formate/glycerate dehydrogenase catalytic domain-like"/>
    <property type="match status" value="1"/>
</dbReference>
<dbReference type="RefSeq" id="WP_377775618.1">
    <property type="nucleotide sequence ID" value="NZ_JBHUHO010000049.1"/>
</dbReference>
<dbReference type="InterPro" id="IPR029009">
    <property type="entry name" value="ASB_dom_sf"/>
</dbReference>
<dbReference type="PROSITE" id="PS00670">
    <property type="entry name" value="D_2_HYDROXYACID_DH_2"/>
    <property type="match status" value="1"/>
</dbReference>
<dbReference type="InterPro" id="IPR045626">
    <property type="entry name" value="PGDH_ASB_dom"/>
</dbReference>
<dbReference type="InterPro" id="IPR036291">
    <property type="entry name" value="NAD(P)-bd_dom_sf"/>
</dbReference>
<comment type="caution">
    <text evidence="13">The sequence shown here is derived from an EMBL/GenBank/DDBJ whole genome shotgun (WGS) entry which is preliminary data.</text>
</comment>
<dbReference type="InterPro" id="IPR045865">
    <property type="entry name" value="ACT-like_dom_sf"/>
</dbReference>
<evidence type="ECO:0000256" key="9">
    <source>
        <dbReference type="ARBA" id="ARBA00048126"/>
    </source>
</evidence>
<reference evidence="14" key="1">
    <citation type="journal article" date="2019" name="Int. J. Syst. Evol. Microbiol.">
        <title>The Global Catalogue of Microorganisms (GCM) 10K type strain sequencing project: providing services to taxonomists for standard genome sequencing and annotation.</title>
        <authorList>
            <consortium name="The Broad Institute Genomics Platform"/>
            <consortium name="The Broad Institute Genome Sequencing Center for Infectious Disease"/>
            <person name="Wu L."/>
            <person name="Ma J."/>
        </authorList>
    </citation>
    <scope>NUCLEOTIDE SEQUENCE [LARGE SCALE GENOMIC DNA]</scope>
    <source>
        <strain evidence="14">GH52</strain>
    </source>
</reference>
<dbReference type="Pfam" id="PF01842">
    <property type="entry name" value="ACT"/>
    <property type="match status" value="1"/>
</dbReference>
<protein>
    <recommendedName>
        <fullName evidence="4 11">D-3-phosphoglycerate dehydrogenase</fullName>
        <ecNumber evidence="11">1.1.1.95</ecNumber>
    </recommendedName>
</protein>
<dbReference type="Pfam" id="PF00389">
    <property type="entry name" value="2-Hacid_dh"/>
    <property type="match status" value="1"/>
</dbReference>
<dbReference type="PANTHER" id="PTHR42789">
    <property type="entry name" value="D-ISOMER SPECIFIC 2-HYDROXYACID DEHYDROGENASE FAMILY PROTEIN (AFU_ORTHOLOGUE AFUA_6G10090)"/>
    <property type="match status" value="1"/>
</dbReference>
<name>A0ABW4YRB7_9BACL</name>
<dbReference type="InterPro" id="IPR006139">
    <property type="entry name" value="D-isomer_2_OHA_DH_cat_dom"/>
</dbReference>
<dbReference type="InterPro" id="IPR002912">
    <property type="entry name" value="ACT_dom"/>
</dbReference>
<comment type="similarity">
    <text evidence="3 11">Belongs to the D-isomer specific 2-hydroxyacid dehydrogenase family.</text>
</comment>
<keyword evidence="14" id="KW-1185">Reference proteome</keyword>
<dbReference type="SUPFAM" id="SSF143548">
    <property type="entry name" value="Serine metabolism enzymes domain"/>
    <property type="match status" value="1"/>
</dbReference>
<dbReference type="Pfam" id="PF02826">
    <property type="entry name" value="2-Hacid_dh_C"/>
    <property type="match status" value="1"/>
</dbReference>
<dbReference type="SUPFAM" id="SSF55021">
    <property type="entry name" value="ACT-like"/>
    <property type="match status" value="1"/>
</dbReference>
<sequence length="531" mass="57877">MFKILVSDPISDNGLQQFSAANDVEVTKLTGLNEEELIAIIHEYDALLVRSQTKVTPRIMEAGVRLKVIGRAGVGVDNIDLEAATSYGIIVINAPDGNTITTSEHTFAMMLSLARNIPQAYRKTIAGLWDRKTFIGVELNNKTLAVLGLGRIGLEVAKRATAFGMKIMGYDPYFSEEQAKAAGIQLATIDEIVQQADFITVHTPLTNDTRHLISEQQFAIMKKGMRMINCARGGIIDEQALLVALDEGIVAGAAFDVFEHEPPEADHPFLKHPNIIVTPHLGASTLEAQENVAIDVAEQIIHILHNQPFKNAVNMPPVPNELLSKIQPYFTLSEQLGKALAQMTDGAVEEVIIDCSGELATINITPLIPYVLKGVLTHHLGANQVNIVNSVHLAKLRDITVTERKTLLTEKITNEITIHIKTTVEERWVTGSILPSVGERLVKIGPYPVEIPLEGDILNISHQDKPGIIGSVGMLLGDNGINIASMQVGRNEVGGSAVMIVKIDKKVTAQVIKDLTTIEGIKRVRLISFDQ</sequence>
<evidence type="ECO:0000256" key="3">
    <source>
        <dbReference type="ARBA" id="ARBA00005854"/>
    </source>
</evidence>
<dbReference type="InterPro" id="IPR006236">
    <property type="entry name" value="PGDH"/>
</dbReference>
<evidence type="ECO:0000256" key="10">
    <source>
        <dbReference type="ARBA" id="ARBA00048731"/>
    </source>
</evidence>
<evidence type="ECO:0000256" key="11">
    <source>
        <dbReference type="RuleBase" id="RU363003"/>
    </source>
</evidence>
<dbReference type="CDD" id="cd04902">
    <property type="entry name" value="ACT_3PGDH-xct"/>
    <property type="match status" value="1"/>
</dbReference>
<evidence type="ECO:0000313" key="13">
    <source>
        <dbReference type="EMBL" id="MFD2118067.1"/>
    </source>
</evidence>
<evidence type="ECO:0000256" key="7">
    <source>
        <dbReference type="ARBA" id="ARBA00023027"/>
    </source>
</evidence>
<dbReference type="EC" id="1.1.1.95" evidence="11"/>
<dbReference type="EMBL" id="JBHUHO010000049">
    <property type="protein sequence ID" value="MFD2118067.1"/>
    <property type="molecule type" value="Genomic_DNA"/>
</dbReference>
<comment type="pathway">
    <text evidence="2 11">Amino-acid biosynthesis; L-serine biosynthesis; L-serine from 3-phospho-D-glycerate: step 1/3.</text>
</comment>
<evidence type="ECO:0000313" key="14">
    <source>
        <dbReference type="Proteomes" id="UP001597362"/>
    </source>
</evidence>
<evidence type="ECO:0000256" key="8">
    <source>
        <dbReference type="ARBA" id="ARBA00023299"/>
    </source>
</evidence>
<dbReference type="InterPro" id="IPR029753">
    <property type="entry name" value="D-isomer_DH_CS"/>
</dbReference>
<dbReference type="Gene3D" id="3.30.1330.90">
    <property type="entry name" value="D-3-phosphoglycerate dehydrogenase, domain 3"/>
    <property type="match status" value="1"/>
</dbReference>
<gene>
    <name evidence="13" type="primary">serA</name>
    <name evidence="13" type="ORF">ACFSJH_20410</name>
</gene>
<dbReference type="Pfam" id="PF19304">
    <property type="entry name" value="PGDH_inter"/>
    <property type="match status" value="1"/>
</dbReference>
<comment type="catalytic activity">
    <reaction evidence="10 11">
        <text>(2R)-3-phosphoglycerate + NAD(+) = 3-phosphooxypyruvate + NADH + H(+)</text>
        <dbReference type="Rhea" id="RHEA:12641"/>
        <dbReference type="ChEBI" id="CHEBI:15378"/>
        <dbReference type="ChEBI" id="CHEBI:18110"/>
        <dbReference type="ChEBI" id="CHEBI:57540"/>
        <dbReference type="ChEBI" id="CHEBI:57945"/>
        <dbReference type="ChEBI" id="CHEBI:58272"/>
        <dbReference type="EC" id="1.1.1.95"/>
    </reaction>
</comment>
<dbReference type="Gene3D" id="3.40.50.720">
    <property type="entry name" value="NAD(P)-binding Rossmann-like Domain"/>
    <property type="match status" value="2"/>
</dbReference>
<dbReference type="PROSITE" id="PS00671">
    <property type="entry name" value="D_2_HYDROXYACID_DH_3"/>
    <property type="match status" value="1"/>
</dbReference>
<dbReference type="Gene3D" id="3.30.70.260">
    <property type="match status" value="1"/>
</dbReference>
<dbReference type="PROSITE" id="PS51671">
    <property type="entry name" value="ACT"/>
    <property type="match status" value="1"/>
</dbReference>
<dbReference type="PROSITE" id="PS00065">
    <property type="entry name" value="D_2_HYDROXYACID_DH_1"/>
    <property type="match status" value="1"/>
</dbReference>
<dbReference type="InterPro" id="IPR006140">
    <property type="entry name" value="D-isomer_DH_NAD-bd"/>
</dbReference>
<dbReference type="GO" id="GO:0004617">
    <property type="term" value="F:phosphoglycerate dehydrogenase activity"/>
    <property type="evidence" value="ECO:0007669"/>
    <property type="project" value="UniProtKB-EC"/>
</dbReference>
<keyword evidence="8 11" id="KW-0718">Serine biosynthesis</keyword>
<keyword evidence="6 11" id="KW-0560">Oxidoreductase</keyword>
<keyword evidence="5 11" id="KW-0028">Amino-acid biosynthesis</keyword>
<comment type="catalytic activity">
    <reaction evidence="9">
        <text>(R)-2-hydroxyglutarate + NAD(+) = 2-oxoglutarate + NADH + H(+)</text>
        <dbReference type="Rhea" id="RHEA:49612"/>
        <dbReference type="ChEBI" id="CHEBI:15378"/>
        <dbReference type="ChEBI" id="CHEBI:15801"/>
        <dbReference type="ChEBI" id="CHEBI:16810"/>
        <dbReference type="ChEBI" id="CHEBI:57540"/>
        <dbReference type="ChEBI" id="CHEBI:57945"/>
        <dbReference type="EC" id="1.1.1.399"/>
    </reaction>
</comment>
<evidence type="ECO:0000259" key="12">
    <source>
        <dbReference type="PROSITE" id="PS51671"/>
    </source>
</evidence>
<evidence type="ECO:0000256" key="6">
    <source>
        <dbReference type="ARBA" id="ARBA00023002"/>
    </source>
</evidence>
<evidence type="ECO:0000256" key="5">
    <source>
        <dbReference type="ARBA" id="ARBA00022605"/>
    </source>
</evidence>
<dbReference type="InterPro" id="IPR050857">
    <property type="entry name" value="D-2-hydroxyacid_DH"/>
</dbReference>
<keyword evidence="7 11" id="KW-0520">NAD</keyword>
<dbReference type="Proteomes" id="UP001597362">
    <property type="component" value="Unassembled WGS sequence"/>
</dbReference>
<comment type="function">
    <text evidence="1">Catalyzes the reversible oxidation of 3-phospho-D-glycerate to 3-phosphonooxypyruvate, the first step of the phosphorylated L-serine biosynthesis pathway. Also catalyzes the reversible oxidation of 2-hydroxyglutarate to 2-oxoglutarate.</text>
</comment>
<evidence type="ECO:0000256" key="4">
    <source>
        <dbReference type="ARBA" id="ARBA00021582"/>
    </source>
</evidence>
<dbReference type="SUPFAM" id="SSF51735">
    <property type="entry name" value="NAD(P)-binding Rossmann-fold domains"/>
    <property type="match status" value="1"/>
</dbReference>
<dbReference type="CDD" id="cd12173">
    <property type="entry name" value="PGDH_4"/>
    <property type="match status" value="1"/>
</dbReference>
<dbReference type="PANTHER" id="PTHR42789:SF1">
    <property type="entry name" value="D-ISOMER SPECIFIC 2-HYDROXYACID DEHYDROGENASE FAMILY PROTEIN (AFU_ORTHOLOGUE AFUA_6G10090)"/>
    <property type="match status" value="1"/>
</dbReference>
<organism evidence="13 14">
    <name type="scientific">Paenibacillus yanchengensis</name>
    <dbReference type="NCBI Taxonomy" id="2035833"/>
    <lineage>
        <taxon>Bacteria</taxon>
        <taxon>Bacillati</taxon>
        <taxon>Bacillota</taxon>
        <taxon>Bacilli</taxon>
        <taxon>Bacillales</taxon>
        <taxon>Paenibacillaceae</taxon>
        <taxon>Paenibacillus</taxon>
    </lineage>
</organism>